<feature type="domain" description="Amidase" evidence="1">
    <location>
        <begin position="32"/>
        <end position="425"/>
    </location>
</feature>
<keyword evidence="3" id="KW-1185">Reference proteome</keyword>
<evidence type="ECO:0000259" key="1">
    <source>
        <dbReference type="Pfam" id="PF01425"/>
    </source>
</evidence>
<dbReference type="PANTHER" id="PTHR11895">
    <property type="entry name" value="TRANSAMIDASE"/>
    <property type="match status" value="1"/>
</dbReference>
<reference evidence="2" key="1">
    <citation type="submission" date="2023-04" db="EMBL/GenBank/DDBJ databases">
        <title>Completed genome of Mycoplasma lagogenitalium type strain 12MS.</title>
        <authorList>
            <person name="Spergser J."/>
        </authorList>
    </citation>
    <scope>NUCLEOTIDE SEQUENCE</scope>
    <source>
        <strain evidence="2">12MS</strain>
    </source>
</reference>
<dbReference type="InterPro" id="IPR036928">
    <property type="entry name" value="AS_sf"/>
</dbReference>
<gene>
    <name evidence="2" type="ORF">QEG99_03620</name>
</gene>
<dbReference type="Proteomes" id="UP001179842">
    <property type="component" value="Chromosome"/>
</dbReference>
<evidence type="ECO:0000313" key="3">
    <source>
        <dbReference type="Proteomes" id="UP001179842"/>
    </source>
</evidence>
<evidence type="ECO:0000313" key="2">
    <source>
        <dbReference type="EMBL" id="WGI37068.1"/>
    </source>
</evidence>
<dbReference type="SUPFAM" id="SSF75304">
    <property type="entry name" value="Amidase signature (AS) enzymes"/>
    <property type="match status" value="1"/>
</dbReference>
<dbReference type="Gene3D" id="3.90.1300.10">
    <property type="entry name" value="Amidase signature (AS) domain"/>
    <property type="match status" value="1"/>
</dbReference>
<accession>A0ABY8LXL0</accession>
<dbReference type="InterPro" id="IPR000120">
    <property type="entry name" value="Amidase"/>
</dbReference>
<organism evidence="2 3">
    <name type="scientific">Mesomycoplasma lagogenitalium</name>
    <dbReference type="NCBI Taxonomy" id="171286"/>
    <lineage>
        <taxon>Bacteria</taxon>
        <taxon>Bacillati</taxon>
        <taxon>Mycoplasmatota</taxon>
        <taxon>Mycoplasmoidales</taxon>
        <taxon>Metamycoplasmataceae</taxon>
        <taxon>Mesomycoplasma</taxon>
    </lineage>
</organism>
<sequence>MMIKIKGDFEKAKKEMINDKNNAVSHIFENAKNNSGILEKSVFTIKDVFANFCAKTQASSFILKDFHANYNATVIQKLLDAGASPVAKVNCDELALGGEGIYSHWGIIANPLNLKRKVGGSSSGSAATLTENISFALASDTGDSVRLPASFIGKVGFKPTYGAVSRFGMFAYASSLDTVAWFAHNVNDIIQVAQAVYGKDEKDFTSKNVEIKNIKLTKPQKIGYLNIKGQHLLNKEIEDSYFNLVNKLAKEVTMEKIEPNAELLTAIKPVYDIISYSEASSNLSNLNGIAFGQRQKGENWEEIMTNTRSKGFGKMVQRRLILGSYFLEKDNQEKLFLRAQKIRRLIKNYLDDLHSQYDIVIYPASASIAPLFDDKSKYGYMDYILTGSNLAGNPSITMKLEESKIEKMPFNLAIDAKSNNDKKLLEYALWIEQFINKGENNE</sequence>
<name>A0ABY8LXL0_9BACT</name>
<dbReference type="NCBIfam" id="NF005517">
    <property type="entry name" value="PRK07139.1"/>
    <property type="match status" value="1"/>
</dbReference>
<dbReference type="RefSeq" id="WP_280102371.1">
    <property type="nucleotide sequence ID" value="NZ_CP122979.1"/>
</dbReference>
<dbReference type="Pfam" id="PF01425">
    <property type="entry name" value="Amidase"/>
    <property type="match status" value="1"/>
</dbReference>
<dbReference type="EMBL" id="CP122979">
    <property type="protein sequence ID" value="WGI37068.1"/>
    <property type="molecule type" value="Genomic_DNA"/>
</dbReference>
<dbReference type="InterPro" id="IPR023631">
    <property type="entry name" value="Amidase_dom"/>
</dbReference>
<dbReference type="PANTHER" id="PTHR11895:SF151">
    <property type="entry name" value="GLUTAMYL-TRNA(GLN) AMIDOTRANSFERASE SUBUNIT A"/>
    <property type="match status" value="1"/>
</dbReference>
<protein>
    <submittedName>
        <fullName evidence="2">Amidase family protein</fullName>
    </submittedName>
</protein>
<proteinExistence type="predicted"/>